<feature type="compositionally biased region" description="Basic and acidic residues" evidence="2">
    <location>
        <begin position="76"/>
        <end position="99"/>
    </location>
</feature>
<accession>B4H0E9</accession>
<keyword evidence="5" id="KW-1185">Reference proteome</keyword>
<dbReference type="SUPFAM" id="SSF57716">
    <property type="entry name" value="Glucocorticoid receptor-like (DNA-binding domain)"/>
    <property type="match status" value="1"/>
</dbReference>
<dbReference type="EMBL" id="CH479200">
    <property type="protein sequence ID" value="EDW29744.1"/>
    <property type="molecule type" value="Genomic_DNA"/>
</dbReference>
<dbReference type="GO" id="GO:0005634">
    <property type="term" value="C:nucleus"/>
    <property type="evidence" value="ECO:0007669"/>
    <property type="project" value="InterPro"/>
</dbReference>
<dbReference type="PhylomeDB" id="B4H0E9"/>
<feature type="binding site" evidence="1">
    <location>
        <position position="14"/>
    </location>
    <ligand>
        <name>Zn(2+)</name>
        <dbReference type="ChEBI" id="CHEBI:29105"/>
    </ligand>
</feature>
<feature type="binding site" evidence="1">
    <location>
        <position position="63"/>
    </location>
    <ligand>
        <name>Zn(2+)</name>
        <dbReference type="ChEBI" id="CHEBI:29105"/>
    </ligand>
</feature>
<dbReference type="GO" id="GO:0008270">
    <property type="term" value="F:zinc ion binding"/>
    <property type="evidence" value="ECO:0007669"/>
    <property type="project" value="UniProtKB-UniRule"/>
</dbReference>
<dbReference type="PANTHER" id="PTHR39942:SF1">
    <property type="entry name" value="BCDNA.LD26519-RELATED"/>
    <property type="match status" value="1"/>
</dbReference>
<dbReference type="Pfam" id="PF07776">
    <property type="entry name" value="zf-AD"/>
    <property type="match status" value="1"/>
</dbReference>
<feature type="region of interest" description="Disordered" evidence="2">
    <location>
        <begin position="76"/>
        <end position="114"/>
    </location>
</feature>
<dbReference type="Proteomes" id="UP000008744">
    <property type="component" value="Unassembled WGS sequence"/>
</dbReference>
<evidence type="ECO:0000313" key="4">
    <source>
        <dbReference type="EMBL" id="EDW29744.1"/>
    </source>
</evidence>
<evidence type="ECO:0000256" key="1">
    <source>
        <dbReference type="PROSITE-ProRule" id="PRU01263"/>
    </source>
</evidence>
<reference evidence="4 5" key="1">
    <citation type="journal article" date="2007" name="Nature">
        <title>Evolution of genes and genomes on the Drosophila phylogeny.</title>
        <authorList>
            <consortium name="Drosophila 12 Genomes Consortium"/>
            <person name="Clark A.G."/>
            <person name="Eisen M.B."/>
            <person name="Smith D.R."/>
            <person name="Bergman C.M."/>
            <person name="Oliver B."/>
            <person name="Markow T.A."/>
            <person name="Kaufman T.C."/>
            <person name="Kellis M."/>
            <person name="Gelbart W."/>
            <person name="Iyer V.N."/>
            <person name="Pollard D.A."/>
            <person name="Sackton T.B."/>
            <person name="Larracuente A.M."/>
            <person name="Singh N.D."/>
            <person name="Abad J.P."/>
            <person name="Abt D.N."/>
            <person name="Adryan B."/>
            <person name="Aguade M."/>
            <person name="Akashi H."/>
            <person name="Anderson W.W."/>
            <person name="Aquadro C.F."/>
            <person name="Ardell D.H."/>
            <person name="Arguello R."/>
            <person name="Artieri C.G."/>
            <person name="Barbash D.A."/>
            <person name="Barker D."/>
            <person name="Barsanti P."/>
            <person name="Batterham P."/>
            <person name="Batzoglou S."/>
            <person name="Begun D."/>
            <person name="Bhutkar A."/>
            <person name="Blanco E."/>
            <person name="Bosak S.A."/>
            <person name="Bradley R.K."/>
            <person name="Brand A.D."/>
            <person name="Brent M.R."/>
            <person name="Brooks A.N."/>
            <person name="Brown R.H."/>
            <person name="Butlin R.K."/>
            <person name="Caggese C."/>
            <person name="Calvi B.R."/>
            <person name="Bernardo de Carvalho A."/>
            <person name="Caspi A."/>
            <person name="Castrezana S."/>
            <person name="Celniker S.E."/>
            <person name="Chang J.L."/>
            <person name="Chapple C."/>
            <person name="Chatterji S."/>
            <person name="Chinwalla A."/>
            <person name="Civetta A."/>
            <person name="Clifton S.W."/>
            <person name="Comeron J.M."/>
            <person name="Costello J.C."/>
            <person name="Coyne J.A."/>
            <person name="Daub J."/>
            <person name="David R.G."/>
            <person name="Delcher A.L."/>
            <person name="Delehaunty K."/>
            <person name="Do C.B."/>
            <person name="Ebling H."/>
            <person name="Edwards K."/>
            <person name="Eickbush T."/>
            <person name="Evans J.D."/>
            <person name="Filipski A."/>
            <person name="Findeiss S."/>
            <person name="Freyhult E."/>
            <person name="Fulton L."/>
            <person name="Fulton R."/>
            <person name="Garcia A.C."/>
            <person name="Gardiner A."/>
            <person name="Garfield D.A."/>
            <person name="Garvin B.E."/>
            <person name="Gibson G."/>
            <person name="Gilbert D."/>
            <person name="Gnerre S."/>
            <person name="Godfrey J."/>
            <person name="Good R."/>
            <person name="Gotea V."/>
            <person name="Gravely B."/>
            <person name="Greenberg A.J."/>
            <person name="Griffiths-Jones S."/>
            <person name="Gross S."/>
            <person name="Guigo R."/>
            <person name="Gustafson E.A."/>
            <person name="Haerty W."/>
            <person name="Hahn M.W."/>
            <person name="Halligan D.L."/>
            <person name="Halpern A.L."/>
            <person name="Halter G.M."/>
            <person name="Han M.V."/>
            <person name="Heger A."/>
            <person name="Hillier L."/>
            <person name="Hinrichs A.S."/>
            <person name="Holmes I."/>
            <person name="Hoskins R.A."/>
            <person name="Hubisz M.J."/>
            <person name="Hultmark D."/>
            <person name="Huntley M.A."/>
            <person name="Jaffe D.B."/>
            <person name="Jagadeeshan S."/>
            <person name="Jeck W.R."/>
            <person name="Johnson J."/>
            <person name="Jones C.D."/>
            <person name="Jordan W.C."/>
            <person name="Karpen G.H."/>
            <person name="Kataoka E."/>
            <person name="Keightley P.D."/>
            <person name="Kheradpour P."/>
            <person name="Kirkness E.F."/>
            <person name="Koerich L.B."/>
            <person name="Kristiansen K."/>
            <person name="Kudrna D."/>
            <person name="Kulathinal R.J."/>
            <person name="Kumar S."/>
            <person name="Kwok R."/>
            <person name="Lander E."/>
            <person name="Langley C.H."/>
            <person name="Lapoint R."/>
            <person name="Lazzaro B.P."/>
            <person name="Lee S.J."/>
            <person name="Levesque L."/>
            <person name="Li R."/>
            <person name="Lin C.F."/>
            <person name="Lin M.F."/>
            <person name="Lindblad-Toh K."/>
            <person name="Llopart A."/>
            <person name="Long M."/>
            <person name="Low L."/>
            <person name="Lozovsky E."/>
            <person name="Lu J."/>
            <person name="Luo M."/>
            <person name="Machado C.A."/>
            <person name="Makalowski W."/>
            <person name="Marzo M."/>
            <person name="Matsuda M."/>
            <person name="Matzkin L."/>
            <person name="McAllister B."/>
            <person name="McBride C.S."/>
            <person name="McKernan B."/>
            <person name="McKernan K."/>
            <person name="Mendez-Lago M."/>
            <person name="Minx P."/>
            <person name="Mollenhauer M.U."/>
            <person name="Montooth K."/>
            <person name="Mount S.M."/>
            <person name="Mu X."/>
            <person name="Myers E."/>
            <person name="Negre B."/>
            <person name="Newfeld S."/>
            <person name="Nielsen R."/>
            <person name="Noor M.A."/>
            <person name="O'Grady P."/>
            <person name="Pachter L."/>
            <person name="Papaceit M."/>
            <person name="Parisi M.J."/>
            <person name="Parisi M."/>
            <person name="Parts L."/>
            <person name="Pedersen J.S."/>
            <person name="Pesole G."/>
            <person name="Phillippy A.M."/>
            <person name="Ponting C.P."/>
            <person name="Pop M."/>
            <person name="Porcelli D."/>
            <person name="Powell J.R."/>
            <person name="Prohaska S."/>
            <person name="Pruitt K."/>
            <person name="Puig M."/>
            <person name="Quesneville H."/>
            <person name="Ram K.R."/>
            <person name="Rand D."/>
            <person name="Rasmussen M.D."/>
            <person name="Reed L.K."/>
            <person name="Reenan R."/>
            <person name="Reily A."/>
            <person name="Remington K.A."/>
            <person name="Rieger T.T."/>
            <person name="Ritchie M.G."/>
            <person name="Robin C."/>
            <person name="Rogers Y.H."/>
            <person name="Rohde C."/>
            <person name="Rozas J."/>
            <person name="Rubenfield M.J."/>
            <person name="Ruiz A."/>
            <person name="Russo S."/>
            <person name="Salzberg S.L."/>
            <person name="Sanchez-Gracia A."/>
            <person name="Saranga D.J."/>
            <person name="Sato H."/>
            <person name="Schaeffer S.W."/>
            <person name="Schatz M.C."/>
            <person name="Schlenke T."/>
            <person name="Schwartz R."/>
            <person name="Segarra C."/>
            <person name="Singh R.S."/>
            <person name="Sirot L."/>
            <person name="Sirota M."/>
            <person name="Sisneros N.B."/>
            <person name="Smith C.D."/>
            <person name="Smith T.F."/>
            <person name="Spieth J."/>
            <person name="Stage D.E."/>
            <person name="Stark A."/>
            <person name="Stephan W."/>
            <person name="Strausberg R.L."/>
            <person name="Strempel S."/>
            <person name="Sturgill D."/>
            <person name="Sutton G."/>
            <person name="Sutton G.G."/>
            <person name="Tao W."/>
            <person name="Teichmann S."/>
            <person name="Tobari Y.N."/>
            <person name="Tomimura Y."/>
            <person name="Tsolas J.M."/>
            <person name="Valente V.L."/>
            <person name="Venter E."/>
            <person name="Venter J.C."/>
            <person name="Vicario S."/>
            <person name="Vieira F.G."/>
            <person name="Vilella A.J."/>
            <person name="Villasante A."/>
            <person name="Walenz B."/>
            <person name="Wang J."/>
            <person name="Wasserman M."/>
            <person name="Watts T."/>
            <person name="Wilson D."/>
            <person name="Wilson R.K."/>
            <person name="Wing R.A."/>
            <person name="Wolfner M.F."/>
            <person name="Wong A."/>
            <person name="Wong G.K."/>
            <person name="Wu C.I."/>
            <person name="Wu G."/>
            <person name="Yamamoto D."/>
            <person name="Yang H.P."/>
            <person name="Yang S.P."/>
            <person name="Yorke J.A."/>
            <person name="Yoshida K."/>
            <person name="Zdobnov E."/>
            <person name="Zhang P."/>
            <person name="Zhang Y."/>
            <person name="Zimin A.V."/>
            <person name="Baldwin J."/>
            <person name="Abdouelleil A."/>
            <person name="Abdulkadir J."/>
            <person name="Abebe A."/>
            <person name="Abera B."/>
            <person name="Abreu J."/>
            <person name="Acer S.C."/>
            <person name="Aftuck L."/>
            <person name="Alexander A."/>
            <person name="An P."/>
            <person name="Anderson E."/>
            <person name="Anderson S."/>
            <person name="Arachi H."/>
            <person name="Azer M."/>
            <person name="Bachantsang P."/>
            <person name="Barry A."/>
            <person name="Bayul T."/>
            <person name="Berlin A."/>
            <person name="Bessette D."/>
            <person name="Bloom T."/>
            <person name="Blye J."/>
            <person name="Boguslavskiy L."/>
            <person name="Bonnet C."/>
            <person name="Boukhgalter B."/>
            <person name="Bourzgui I."/>
            <person name="Brown A."/>
            <person name="Cahill P."/>
            <person name="Channer S."/>
            <person name="Cheshatsang Y."/>
            <person name="Chuda L."/>
            <person name="Citroen M."/>
            <person name="Collymore A."/>
            <person name="Cooke P."/>
            <person name="Costello M."/>
            <person name="D'Aco K."/>
            <person name="Daza R."/>
            <person name="De Haan G."/>
            <person name="DeGray S."/>
            <person name="DeMaso C."/>
            <person name="Dhargay N."/>
            <person name="Dooley K."/>
            <person name="Dooley E."/>
            <person name="Doricent M."/>
            <person name="Dorje P."/>
            <person name="Dorjee K."/>
            <person name="Dupes A."/>
            <person name="Elong R."/>
            <person name="Falk J."/>
            <person name="Farina A."/>
            <person name="Faro S."/>
            <person name="Ferguson D."/>
            <person name="Fisher S."/>
            <person name="Foley C.D."/>
            <person name="Franke A."/>
            <person name="Friedrich D."/>
            <person name="Gadbois L."/>
            <person name="Gearin G."/>
            <person name="Gearin C.R."/>
            <person name="Giannoukos G."/>
            <person name="Goode T."/>
            <person name="Graham J."/>
            <person name="Grandbois E."/>
            <person name="Grewal S."/>
            <person name="Gyaltsen K."/>
            <person name="Hafez N."/>
            <person name="Hagos B."/>
            <person name="Hall J."/>
            <person name="Henson C."/>
            <person name="Hollinger A."/>
            <person name="Honan T."/>
            <person name="Huard M.D."/>
            <person name="Hughes L."/>
            <person name="Hurhula B."/>
            <person name="Husby M.E."/>
            <person name="Kamat A."/>
            <person name="Kanga B."/>
            <person name="Kashin S."/>
            <person name="Khazanovich D."/>
            <person name="Kisner P."/>
            <person name="Lance K."/>
            <person name="Lara M."/>
            <person name="Lee W."/>
            <person name="Lennon N."/>
            <person name="Letendre F."/>
            <person name="LeVine R."/>
            <person name="Lipovsky A."/>
            <person name="Liu X."/>
            <person name="Liu J."/>
            <person name="Liu S."/>
            <person name="Lokyitsang T."/>
            <person name="Lokyitsang Y."/>
            <person name="Lubonja R."/>
            <person name="Lui A."/>
            <person name="MacDonald P."/>
            <person name="Magnisalis V."/>
            <person name="Maru K."/>
            <person name="Matthews C."/>
            <person name="McCusker W."/>
            <person name="McDonough S."/>
            <person name="Mehta T."/>
            <person name="Meldrim J."/>
            <person name="Meneus L."/>
            <person name="Mihai O."/>
            <person name="Mihalev A."/>
            <person name="Mihova T."/>
            <person name="Mittelman R."/>
            <person name="Mlenga V."/>
            <person name="Montmayeur A."/>
            <person name="Mulrain L."/>
            <person name="Navidi A."/>
            <person name="Naylor J."/>
            <person name="Negash T."/>
            <person name="Nguyen T."/>
            <person name="Nguyen N."/>
            <person name="Nicol R."/>
            <person name="Norbu C."/>
            <person name="Norbu N."/>
            <person name="Novod N."/>
            <person name="O'Neill B."/>
            <person name="Osman S."/>
            <person name="Markiewicz E."/>
            <person name="Oyono O.L."/>
            <person name="Patti C."/>
            <person name="Phunkhang P."/>
            <person name="Pierre F."/>
            <person name="Priest M."/>
            <person name="Raghuraman S."/>
            <person name="Rege F."/>
            <person name="Reyes R."/>
            <person name="Rise C."/>
            <person name="Rogov P."/>
            <person name="Ross K."/>
            <person name="Ryan E."/>
            <person name="Settipalli S."/>
            <person name="Shea T."/>
            <person name="Sherpa N."/>
            <person name="Shi L."/>
            <person name="Shih D."/>
            <person name="Sparrow T."/>
            <person name="Spaulding J."/>
            <person name="Stalker J."/>
            <person name="Stange-Thomann N."/>
            <person name="Stavropoulos S."/>
            <person name="Stone C."/>
            <person name="Strader C."/>
            <person name="Tesfaye S."/>
            <person name="Thomson T."/>
            <person name="Thoulutsang Y."/>
            <person name="Thoulutsang D."/>
            <person name="Topham K."/>
            <person name="Topping I."/>
            <person name="Tsamla T."/>
            <person name="Vassiliev H."/>
            <person name="Vo A."/>
            <person name="Wangchuk T."/>
            <person name="Wangdi T."/>
            <person name="Weiand M."/>
            <person name="Wilkinson J."/>
            <person name="Wilson A."/>
            <person name="Yadav S."/>
            <person name="Young G."/>
            <person name="Yu Q."/>
            <person name="Zembek L."/>
            <person name="Zhong D."/>
            <person name="Zimmer A."/>
            <person name="Zwirko Z."/>
            <person name="Jaffe D.B."/>
            <person name="Alvarez P."/>
            <person name="Brockman W."/>
            <person name="Butler J."/>
            <person name="Chin C."/>
            <person name="Gnerre S."/>
            <person name="Grabherr M."/>
            <person name="Kleber M."/>
            <person name="Mauceli E."/>
            <person name="MacCallum I."/>
        </authorList>
    </citation>
    <scope>NUCLEOTIDE SEQUENCE [LARGE SCALE GENOMIC DNA]</scope>
    <source>
        <strain evidence="5">MSH-3 / Tucson 14011-0111.49</strain>
    </source>
</reference>
<evidence type="ECO:0000313" key="5">
    <source>
        <dbReference type="Proteomes" id="UP000008744"/>
    </source>
</evidence>
<dbReference type="Gene3D" id="3.40.1800.20">
    <property type="match status" value="1"/>
</dbReference>
<dbReference type="HOGENOM" id="CLU_143042_1_0_1"/>
<protein>
    <submittedName>
        <fullName evidence="4">GL14868</fullName>
    </submittedName>
</protein>
<keyword evidence="1" id="KW-0862">Zinc</keyword>
<gene>
    <name evidence="4" type="primary">Dper\GL14868</name>
    <name evidence="4" type="ORF">Dper_GL14868</name>
</gene>
<keyword evidence="1" id="KW-0479">Metal-binding</keyword>
<dbReference type="OMA" id="ICRLCVQ"/>
<dbReference type="AlphaFoldDB" id="B4H0E9"/>
<feature type="domain" description="ZAD" evidence="3">
    <location>
        <begin position="12"/>
        <end position="87"/>
    </location>
</feature>
<dbReference type="PANTHER" id="PTHR39942">
    <property type="entry name" value="BCDNA.LD26519-RELATED"/>
    <property type="match status" value="1"/>
</dbReference>
<feature type="binding site" evidence="1">
    <location>
        <position position="17"/>
    </location>
    <ligand>
        <name>Zn(2+)</name>
        <dbReference type="ChEBI" id="CHEBI:29105"/>
    </ligand>
</feature>
<feature type="binding site" evidence="1">
    <location>
        <position position="60"/>
    </location>
    <ligand>
        <name>Zn(2+)</name>
        <dbReference type="ChEBI" id="CHEBI:29105"/>
    </ligand>
</feature>
<evidence type="ECO:0000256" key="2">
    <source>
        <dbReference type="SAM" id="MobiDB-lite"/>
    </source>
</evidence>
<dbReference type="PROSITE" id="PS51915">
    <property type="entry name" value="ZAD"/>
    <property type="match status" value="1"/>
</dbReference>
<evidence type="ECO:0000259" key="3">
    <source>
        <dbReference type="PROSITE" id="PS51915"/>
    </source>
</evidence>
<name>B4H0E9_DROPE</name>
<dbReference type="InterPro" id="IPR012934">
    <property type="entry name" value="Znf_AD"/>
</dbReference>
<organism evidence="5">
    <name type="scientific">Drosophila persimilis</name>
    <name type="common">Fruit fly</name>
    <dbReference type="NCBI Taxonomy" id="7234"/>
    <lineage>
        <taxon>Eukaryota</taxon>
        <taxon>Metazoa</taxon>
        <taxon>Ecdysozoa</taxon>
        <taxon>Arthropoda</taxon>
        <taxon>Hexapoda</taxon>
        <taxon>Insecta</taxon>
        <taxon>Pterygota</taxon>
        <taxon>Neoptera</taxon>
        <taxon>Endopterygota</taxon>
        <taxon>Diptera</taxon>
        <taxon>Brachycera</taxon>
        <taxon>Muscomorpha</taxon>
        <taxon>Ephydroidea</taxon>
        <taxon>Drosophilidae</taxon>
        <taxon>Drosophila</taxon>
        <taxon>Sophophora</taxon>
    </lineage>
</organism>
<proteinExistence type="predicted"/>
<keyword evidence="1" id="KW-0863">Zinc-finger</keyword>
<sequence>MGSIANAKIVGYICRLCVQAHSIVIHLYSDRASALKLIEKLQFHLDLTISQEDIRPKVICLECFARIEEIHRLWQSERPAQDTEKVPQKDKEDTQKDGDDSSDAAPMAPNVSND</sequence>
<dbReference type="SMART" id="SM00868">
    <property type="entry name" value="zf-AD"/>
    <property type="match status" value="1"/>
</dbReference>